<keyword evidence="2" id="KW-1185">Reference proteome</keyword>
<evidence type="ECO:0000313" key="1">
    <source>
        <dbReference type="EMBL" id="KLU05723.1"/>
    </source>
</evidence>
<reference evidence="1" key="1">
    <citation type="submission" date="2015-05" db="EMBL/GenBank/DDBJ databases">
        <title>Permanent draft genome of Rhodopirellula islandicus K833.</title>
        <authorList>
            <person name="Kizina J."/>
            <person name="Richter M."/>
            <person name="Glockner F.O."/>
            <person name="Harder J."/>
        </authorList>
    </citation>
    <scope>NUCLEOTIDE SEQUENCE [LARGE SCALE GENOMIC DNA]</scope>
    <source>
        <strain evidence="1">K833</strain>
    </source>
</reference>
<dbReference type="Proteomes" id="UP000036367">
    <property type="component" value="Unassembled WGS sequence"/>
</dbReference>
<dbReference type="RefSeq" id="WP_047814022.1">
    <property type="nucleotide sequence ID" value="NZ_LECT01000017.1"/>
</dbReference>
<dbReference type="Pfam" id="PF12686">
    <property type="entry name" value="DUF3800"/>
    <property type="match status" value="1"/>
</dbReference>
<dbReference type="PATRIC" id="fig|595434.4.peg.2249"/>
<accession>A0A0J1BGR0</accession>
<dbReference type="EMBL" id="LECT01000017">
    <property type="protein sequence ID" value="KLU05723.1"/>
    <property type="molecule type" value="Genomic_DNA"/>
</dbReference>
<proteinExistence type="predicted"/>
<comment type="caution">
    <text evidence="1">The sequence shown here is derived from an EMBL/GenBank/DDBJ whole genome shotgun (WGS) entry which is preliminary data.</text>
</comment>
<dbReference type="OrthoDB" id="248333at2"/>
<evidence type="ECO:0000313" key="2">
    <source>
        <dbReference type="Proteomes" id="UP000036367"/>
    </source>
</evidence>
<dbReference type="InterPro" id="IPR024524">
    <property type="entry name" value="DUF3800"/>
</dbReference>
<dbReference type="AlphaFoldDB" id="A0A0J1BGR0"/>
<sequence>MATEFVIFTDESVKDGAYFSNFYGGVLVRSRDLLRVTAQLSECKAEQNLHGELKWTKVTENYLDKYKTVMDAFFDLVAADLAKVRIMFTNNTYVPQGLTSEQRQSEYHRLYYQFIKHGFGLVFSNEEHDEPKRVRLNMDQMPTSREETAKFKSFIEALSRNPEMRRANVDFDKRQIAEVDSKDHDLLQCLDVVLGAMTFRLNNQHQVKPAGQSRRGKRTVAKEKLYKHISARVRVIYPHFNIGESTGTQGDLVNRWRHPYRHWKLVPRNHDRDMTRTKP</sequence>
<name>A0A0J1BGR0_RHOIS</name>
<dbReference type="STRING" id="595434.RISK_002355"/>
<gene>
    <name evidence="1" type="ORF">RISK_002355</name>
</gene>
<protein>
    <submittedName>
        <fullName evidence="1">Phage protein</fullName>
    </submittedName>
</protein>
<organism evidence="1 2">
    <name type="scientific">Rhodopirellula islandica</name>
    <dbReference type="NCBI Taxonomy" id="595434"/>
    <lineage>
        <taxon>Bacteria</taxon>
        <taxon>Pseudomonadati</taxon>
        <taxon>Planctomycetota</taxon>
        <taxon>Planctomycetia</taxon>
        <taxon>Pirellulales</taxon>
        <taxon>Pirellulaceae</taxon>
        <taxon>Rhodopirellula</taxon>
    </lineage>
</organism>